<protein>
    <submittedName>
        <fullName evidence="1">Uncharacterized protein</fullName>
    </submittedName>
</protein>
<organism evidence="1 2">
    <name type="scientific">Jannaschia faecimaris</name>
    <dbReference type="NCBI Taxonomy" id="1244108"/>
    <lineage>
        <taxon>Bacteria</taxon>
        <taxon>Pseudomonadati</taxon>
        <taxon>Pseudomonadota</taxon>
        <taxon>Alphaproteobacteria</taxon>
        <taxon>Rhodobacterales</taxon>
        <taxon>Roseobacteraceae</taxon>
        <taxon>Jannaschia</taxon>
    </lineage>
</organism>
<dbReference type="EMBL" id="FNPX01000006">
    <property type="protein sequence ID" value="SDZ13507.1"/>
    <property type="molecule type" value="Genomic_DNA"/>
</dbReference>
<keyword evidence="2" id="KW-1185">Reference proteome</keyword>
<reference evidence="2" key="1">
    <citation type="submission" date="2016-10" db="EMBL/GenBank/DDBJ databases">
        <authorList>
            <person name="Varghese N."/>
            <person name="Submissions S."/>
        </authorList>
    </citation>
    <scope>NUCLEOTIDE SEQUENCE [LARGE SCALE GENOMIC DNA]</scope>
    <source>
        <strain evidence="2">DSM 100420</strain>
    </source>
</reference>
<accession>A0A1H3QJH6</accession>
<gene>
    <name evidence="1" type="ORF">SAMN05444004_106168</name>
</gene>
<proteinExistence type="predicted"/>
<name>A0A1H3QJH6_9RHOB</name>
<dbReference type="STRING" id="1244108.SAMN05444004_106168"/>
<evidence type="ECO:0000313" key="2">
    <source>
        <dbReference type="Proteomes" id="UP000198914"/>
    </source>
</evidence>
<dbReference type="RefSeq" id="WP_139176582.1">
    <property type="nucleotide sequence ID" value="NZ_FNPX01000006.1"/>
</dbReference>
<evidence type="ECO:0000313" key="1">
    <source>
        <dbReference type="EMBL" id="SDZ13507.1"/>
    </source>
</evidence>
<dbReference type="Proteomes" id="UP000198914">
    <property type="component" value="Unassembled WGS sequence"/>
</dbReference>
<sequence>MKDRKTLNNLETHTAVFQAYRLMFAGPRRNFDLIPQSAIEVFRSLPEAGSMLVFVRTLQDGTYIHVNDHLMFQFIHNFVSGIAFGNACVVHAWLADTSFQRGLEEPPSRNGKRLILLRDRVGYPTATSLQDA</sequence>
<dbReference type="AlphaFoldDB" id="A0A1H3QJH6"/>